<dbReference type="Pfam" id="PF18029">
    <property type="entry name" value="Glyoxalase_6"/>
    <property type="match status" value="1"/>
</dbReference>
<dbReference type="PANTHER" id="PTHR35908:SF1">
    <property type="entry name" value="CONSERVED PROTEIN"/>
    <property type="match status" value="1"/>
</dbReference>
<dbReference type="Proteomes" id="UP001307760">
    <property type="component" value="Unassembled WGS sequence"/>
</dbReference>
<dbReference type="InterPro" id="IPR041581">
    <property type="entry name" value="Glyoxalase_6"/>
</dbReference>
<reference evidence="2 3" key="1">
    <citation type="submission" date="2023-12" db="EMBL/GenBank/DDBJ databases">
        <title>30 novel species of actinomycetes from the DSMZ collection.</title>
        <authorList>
            <person name="Nouioui I."/>
        </authorList>
    </citation>
    <scope>NUCLEOTIDE SEQUENCE [LARGE SCALE GENOMIC DNA]</scope>
    <source>
        <strain evidence="2 3">DSM 41528</strain>
    </source>
</reference>
<feature type="domain" description="Glyoxalase-like" evidence="1">
    <location>
        <begin position="9"/>
        <end position="113"/>
    </location>
</feature>
<dbReference type="RefSeq" id="WP_330821771.1">
    <property type="nucleotide sequence ID" value="NZ_JAZBJP010000006.1"/>
</dbReference>
<proteinExistence type="predicted"/>
<protein>
    <submittedName>
        <fullName evidence="2">VOC family protein</fullName>
    </submittedName>
</protein>
<organism evidence="2 3">
    <name type="scientific">Streptomyces bugieae</name>
    <dbReference type="NCBI Taxonomy" id="3098223"/>
    <lineage>
        <taxon>Bacteria</taxon>
        <taxon>Bacillati</taxon>
        <taxon>Actinomycetota</taxon>
        <taxon>Actinomycetes</taxon>
        <taxon>Kitasatosporales</taxon>
        <taxon>Streptomycetaceae</taxon>
        <taxon>Streptomyces</taxon>
    </lineage>
</organism>
<comment type="caution">
    <text evidence="2">The sequence shown here is derived from an EMBL/GenBank/DDBJ whole genome shotgun (WGS) entry which is preliminary data.</text>
</comment>
<dbReference type="SUPFAM" id="SSF54593">
    <property type="entry name" value="Glyoxalase/Bleomycin resistance protein/Dihydroxybiphenyl dioxygenase"/>
    <property type="match status" value="1"/>
</dbReference>
<dbReference type="InterPro" id="IPR029068">
    <property type="entry name" value="Glyas_Bleomycin-R_OHBP_Dase"/>
</dbReference>
<dbReference type="Gene3D" id="3.10.180.10">
    <property type="entry name" value="2,3-Dihydroxybiphenyl 1,2-Dioxygenase, domain 1"/>
    <property type="match status" value="1"/>
</dbReference>
<accession>A0ABU7NNU1</accession>
<gene>
    <name evidence="2" type="ORF">V2J85_14225</name>
</gene>
<sequence length="129" mass="13912">MTTHLRCLTIPAQDPAALARFWGEVLLRPVIDGSDGLHLQMVEGNEPQVLYFPQAPIQSVPGGGPFLSVGALCGTLADEVERLTSLGAVLVHDSPSDLSSVMMTDPEGHQFMVELSDEELIDDELGLMR</sequence>
<dbReference type="PANTHER" id="PTHR35908">
    <property type="entry name" value="HYPOTHETICAL FUSION PROTEIN"/>
    <property type="match status" value="1"/>
</dbReference>
<evidence type="ECO:0000259" key="1">
    <source>
        <dbReference type="Pfam" id="PF18029"/>
    </source>
</evidence>
<dbReference type="EMBL" id="JAZBJP010000006">
    <property type="protein sequence ID" value="MEE4420511.1"/>
    <property type="molecule type" value="Genomic_DNA"/>
</dbReference>
<keyword evidence="3" id="KW-1185">Reference proteome</keyword>
<dbReference type="CDD" id="cd06587">
    <property type="entry name" value="VOC"/>
    <property type="match status" value="1"/>
</dbReference>
<name>A0ABU7NNU1_9ACTN</name>
<evidence type="ECO:0000313" key="2">
    <source>
        <dbReference type="EMBL" id="MEE4420511.1"/>
    </source>
</evidence>
<evidence type="ECO:0000313" key="3">
    <source>
        <dbReference type="Proteomes" id="UP001307760"/>
    </source>
</evidence>